<evidence type="ECO:0000313" key="7">
    <source>
        <dbReference type="EMBL" id="SEA78111.1"/>
    </source>
</evidence>
<keyword evidence="8" id="KW-1185">Reference proteome</keyword>
<dbReference type="Proteomes" id="UP000199409">
    <property type="component" value="Unassembled WGS sequence"/>
</dbReference>
<dbReference type="InterPro" id="IPR036390">
    <property type="entry name" value="WH_DNA-bd_sf"/>
</dbReference>
<reference evidence="7 8" key="1">
    <citation type="submission" date="2016-10" db="EMBL/GenBank/DDBJ databases">
        <authorList>
            <person name="de Groot N.N."/>
        </authorList>
    </citation>
    <scope>NUCLEOTIDE SEQUENCE [LARGE SCALE GENOMIC DNA]</scope>
    <source>
        <strain evidence="7 8">DSM 7343</strain>
    </source>
</reference>
<dbReference type="NCBIfam" id="TIGR00331">
    <property type="entry name" value="hrcA"/>
    <property type="match status" value="1"/>
</dbReference>
<evidence type="ECO:0000256" key="1">
    <source>
        <dbReference type="ARBA" id="ARBA00022491"/>
    </source>
</evidence>
<keyword evidence="4 5" id="KW-0804">Transcription</keyword>
<evidence type="ECO:0000259" key="6">
    <source>
        <dbReference type="Pfam" id="PF01628"/>
    </source>
</evidence>
<feature type="domain" description="Heat-inducible transcription repressor HrcA C-terminal" evidence="6">
    <location>
        <begin position="107"/>
        <end position="327"/>
    </location>
</feature>
<dbReference type="Pfam" id="PF01628">
    <property type="entry name" value="HrcA"/>
    <property type="match status" value="1"/>
</dbReference>
<dbReference type="SUPFAM" id="SSF46785">
    <property type="entry name" value="Winged helix' DNA-binding domain"/>
    <property type="match status" value="1"/>
</dbReference>
<evidence type="ECO:0000256" key="4">
    <source>
        <dbReference type="ARBA" id="ARBA00023163"/>
    </source>
</evidence>
<dbReference type="AlphaFoldDB" id="A0A1H4DZC2"/>
<dbReference type="STRING" id="37625.SAMN05660420_03166"/>
<dbReference type="PIRSF" id="PIRSF005485">
    <property type="entry name" value="HrcA"/>
    <property type="match status" value="1"/>
</dbReference>
<dbReference type="PANTHER" id="PTHR34824:SF1">
    <property type="entry name" value="HEAT-INDUCIBLE TRANSCRIPTION REPRESSOR HRCA"/>
    <property type="match status" value="1"/>
</dbReference>
<dbReference type="Gene3D" id="1.10.10.10">
    <property type="entry name" value="Winged helix-like DNA-binding domain superfamily/Winged helix DNA-binding domain"/>
    <property type="match status" value="1"/>
</dbReference>
<dbReference type="InterPro" id="IPR021153">
    <property type="entry name" value="HrcA_C"/>
</dbReference>
<gene>
    <name evidence="5" type="primary">hrcA</name>
    <name evidence="7" type="ORF">SAMN05660420_03166</name>
</gene>
<dbReference type="OrthoDB" id="9783139at2"/>
<comment type="function">
    <text evidence="5">Negative regulator of class I heat shock genes (grpE-dnaK-dnaJ and groELS operons). Prevents heat-shock induction of these operons.</text>
</comment>
<keyword evidence="2 5" id="KW-0805">Transcription regulation</keyword>
<organism evidence="7 8">
    <name type="scientific">Desulfuromusa kysingii</name>
    <dbReference type="NCBI Taxonomy" id="37625"/>
    <lineage>
        <taxon>Bacteria</taxon>
        <taxon>Pseudomonadati</taxon>
        <taxon>Thermodesulfobacteriota</taxon>
        <taxon>Desulfuromonadia</taxon>
        <taxon>Desulfuromonadales</taxon>
        <taxon>Geopsychrobacteraceae</taxon>
        <taxon>Desulfuromusa</taxon>
    </lineage>
</organism>
<dbReference type="InterPro" id="IPR036388">
    <property type="entry name" value="WH-like_DNA-bd_sf"/>
</dbReference>
<dbReference type="Gene3D" id="3.30.450.40">
    <property type="match status" value="1"/>
</dbReference>
<dbReference type="InterPro" id="IPR002571">
    <property type="entry name" value="HrcA"/>
</dbReference>
<evidence type="ECO:0000313" key="8">
    <source>
        <dbReference type="Proteomes" id="UP000199409"/>
    </source>
</evidence>
<dbReference type="RefSeq" id="WP_092350617.1">
    <property type="nucleotide sequence ID" value="NZ_FNQN01000012.1"/>
</dbReference>
<keyword evidence="3 5" id="KW-0346">Stress response</keyword>
<evidence type="ECO:0000256" key="5">
    <source>
        <dbReference type="HAMAP-Rule" id="MF_00081"/>
    </source>
</evidence>
<name>A0A1H4DZC2_9BACT</name>
<evidence type="ECO:0000256" key="2">
    <source>
        <dbReference type="ARBA" id="ARBA00023015"/>
    </source>
</evidence>
<accession>A0A1H4DZC2</accession>
<dbReference type="Gene3D" id="3.30.390.60">
    <property type="entry name" value="Heat-inducible transcription repressor hrca homolog, domain 3"/>
    <property type="match status" value="1"/>
</dbReference>
<dbReference type="HAMAP" id="MF_00081">
    <property type="entry name" value="HrcA"/>
    <property type="match status" value="1"/>
</dbReference>
<dbReference type="InterPro" id="IPR029016">
    <property type="entry name" value="GAF-like_dom_sf"/>
</dbReference>
<proteinExistence type="inferred from homology"/>
<keyword evidence="1 5" id="KW-0678">Repressor</keyword>
<comment type="similarity">
    <text evidence="5">Belongs to the HrcA family.</text>
</comment>
<evidence type="ECO:0000256" key="3">
    <source>
        <dbReference type="ARBA" id="ARBA00023016"/>
    </source>
</evidence>
<dbReference type="GO" id="GO:0045892">
    <property type="term" value="P:negative regulation of DNA-templated transcription"/>
    <property type="evidence" value="ECO:0007669"/>
    <property type="project" value="UniProtKB-UniRule"/>
</dbReference>
<dbReference type="GO" id="GO:0003677">
    <property type="term" value="F:DNA binding"/>
    <property type="evidence" value="ECO:0007669"/>
    <property type="project" value="InterPro"/>
</dbReference>
<dbReference type="EMBL" id="FNQN01000012">
    <property type="protein sequence ID" value="SEA78111.1"/>
    <property type="molecule type" value="Genomic_DNA"/>
</dbReference>
<dbReference type="InterPro" id="IPR023120">
    <property type="entry name" value="WHTH_transcript_rep_HrcA_IDD"/>
</dbReference>
<protein>
    <recommendedName>
        <fullName evidence="5">Heat-inducible transcription repressor HrcA</fullName>
    </recommendedName>
</protein>
<dbReference type="SUPFAM" id="SSF55781">
    <property type="entry name" value="GAF domain-like"/>
    <property type="match status" value="1"/>
</dbReference>
<dbReference type="PANTHER" id="PTHR34824">
    <property type="entry name" value="HEAT-INDUCIBLE TRANSCRIPTION REPRESSOR HRCA"/>
    <property type="match status" value="1"/>
</dbReference>
<sequence length="346" mass="38856">MAESLNERSQNILEAIVEDYIASAEPIGSRAISRKHNFNLSPASVRNVMADLEEMGLLCSPHTSSGRIPTGKGFQYYIDTLLEVRALNQREKQNLRKNYRFKNMRMEDIMQEVGRVLSGLSQYTGLVMAPKFISTVFRQIEFIRLSQGRLLAIYVSETGLVQNKVIEADPTLTVQDLEQISNYLNAELNGMTIQEVREKLNDELHKDRVEYDRLKKQALSLSCAALQDEVEDQVYVSGASLMLGQPEFSTPEKMKRLIQSFESKKLLIELLDRGQSAQGVHIFVGSESSDIDLQGCSLITSNFSNQKGAIGTLGVIGPVRMNYSQVVPLVDFTAQLVSRVLDREIE</sequence>